<reference evidence="1 2" key="1">
    <citation type="journal article" date="2013" name="Mar. Genomics">
        <title>Expression of sulfatases in Rhodopirellula baltica and the diversity of sulfatases in the genus Rhodopirellula.</title>
        <authorList>
            <person name="Wegner C.E."/>
            <person name="Richter-Heitmann T."/>
            <person name="Klindworth A."/>
            <person name="Klockow C."/>
            <person name="Richter M."/>
            <person name="Achstetter T."/>
            <person name="Glockner F.O."/>
            <person name="Harder J."/>
        </authorList>
    </citation>
    <scope>NUCLEOTIDE SEQUENCE [LARGE SCALE GENOMIC DNA]</scope>
    <source>
        <strain evidence="1 2">SM1</strain>
    </source>
</reference>
<proteinExistence type="predicted"/>
<dbReference type="PATRIC" id="fig|1265738.3.peg.290"/>
<name>M5RTZ3_9BACT</name>
<dbReference type="EMBL" id="ANOG01000038">
    <property type="protein sequence ID" value="EMI22793.1"/>
    <property type="molecule type" value="Genomic_DNA"/>
</dbReference>
<evidence type="ECO:0000313" key="2">
    <source>
        <dbReference type="Proteomes" id="UP000011991"/>
    </source>
</evidence>
<gene>
    <name evidence="1" type="ORF">RMSM_00283</name>
</gene>
<organism evidence="1 2">
    <name type="scientific">Rhodopirellula maiorica SM1</name>
    <dbReference type="NCBI Taxonomy" id="1265738"/>
    <lineage>
        <taxon>Bacteria</taxon>
        <taxon>Pseudomonadati</taxon>
        <taxon>Planctomycetota</taxon>
        <taxon>Planctomycetia</taxon>
        <taxon>Pirellulales</taxon>
        <taxon>Pirellulaceae</taxon>
        <taxon>Novipirellula</taxon>
    </lineage>
</organism>
<keyword evidence="2" id="KW-1185">Reference proteome</keyword>
<sequence length="42" mass="4954">MPVFLWFRSERQQMLRGCGQAIRNARNVCDAQMKRKPWLAGC</sequence>
<comment type="caution">
    <text evidence="1">The sequence shown here is derived from an EMBL/GenBank/DDBJ whole genome shotgun (WGS) entry which is preliminary data.</text>
</comment>
<evidence type="ECO:0000313" key="1">
    <source>
        <dbReference type="EMBL" id="EMI22793.1"/>
    </source>
</evidence>
<protein>
    <submittedName>
        <fullName evidence="1">Uncharacterized protein</fullName>
    </submittedName>
</protein>
<accession>M5RTZ3</accession>
<dbReference type="Proteomes" id="UP000011991">
    <property type="component" value="Unassembled WGS sequence"/>
</dbReference>
<dbReference type="AlphaFoldDB" id="M5RTZ3"/>